<evidence type="ECO:0000313" key="4">
    <source>
        <dbReference type="Proteomes" id="UP000794436"/>
    </source>
</evidence>
<dbReference type="OrthoDB" id="69983at2759"/>
<keyword evidence="4" id="KW-1185">Reference proteome</keyword>
<feature type="compositionally biased region" description="Basic and acidic residues" evidence="2">
    <location>
        <begin position="70"/>
        <end position="87"/>
    </location>
</feature>
<dbReference type="Proteomes" id="UP000794436">
    <property type="component" value="Unassembled WGS sequence"/>
</dbReference>
<name>A0A8K1CEQ8_PYTOL</name>
<evidence type="ECO:0000313" key="3">
    <source>
        <dbReference type="EMBL" id="TMW61496.1"/>
    </source>
</evidence>
<feature type="region of interest" description="Disordered" evidence="2">
    <location>
        <begin position="51"/>
        <end position="98"/>
    </location>
</feature>
<protein>
    <submittedName>
        <fullName evidence="3">Uncharacterized protein</fullName>
    </submittedName>
</protein>
<feature type="coiled-coil region" evidence="1">
    <location>
        <begin position="100"/>
        <end position="134"/>
    </location>
</feature>
<reference evidence="3" key="1">
    <citation type="submission" date="2019-03" db="EMBL/GenBank/DDBJ databases">
        <title>Long read genome sequence of the mycoparasitic Pythium oligandrum ATCC 38472 isolated from sugarbeet rhizosphere.</title>
        <authorList>
            <person name="Gaulin E."/>
        </authorList>
    </citation>
    <scope>NUCLEOTIDE SEQUENCE</scope>
    <source>
        <strain evidence="3">ATCC 38472_TT</strain>
    </source>
</reference>
<accession>A0A8K1CEQ8</accession>
<organism evidence="3 4">
    <name type="scientific">Pythium oligandrum</name>
    <name type="common">Mycoparasitic fungus</name>
    <dbReference type="NCBI Taxonomy" id="41045"/>
    <lineage>
        <taxon>Eukaryota</taxon>
        <taxon>Sar</taxon>
        <taxon>Stramenopiles</taxon>
        <taxon>Oomycota</taxon>
        <taxon>Peronosporomycetes</taxon>
        <taxon>Pythiales</taxon>
        <taxon>Pythiaceae</taxon>
        <taxon>Pythium</taxon>
    </lineage>
</organism>
<gene>
    <name evidence="3" type="ORF">Poli38472_012687</name>
</gene>
<proteinExistence type="predicted"/>
<evidence type="ECO:0000256" key="1">
    <source>
        <dbReference type="SAM" id="Coils"/>
    </source>
</evidence>
<dbReference type="PANTHER" id="PTHR35796">
    <property type="entry name" value="HYPOTHETICAL CYTOSOLIC PROTEIN"/>
    <property type="match status" value="1"/>
</dbReference>
<keyword evidence="1" id="KW-0175">Coiled coil</keyword>
<evidence type="ECO:0000256" key="2">
    <source>
        <dbReference type="SAM" id="MobiDB-lite"/>
    </source>
</evidence>
<dbReference type="AlphaFoldDB" id="A0A8K1CEQ8"/>
<sequence>MAWADESELLEAALSLADTDGLHALINDGELSRNLSDAFAADRDVFSLLQDEGSHRPPATASTEASGIVVDKEDQPDKDTIKTEPLEPLKPAATANKKRTNRKREEILFLRSTVEELEDRLLKLKERQERYEGSLENDDHDGRRSREMAAVWENIANRQFEQRRQAELENSRLRMMLEEQIRVAKTLERVMRKRSRSIDLIQPQQSGYFKRIRSSEGSMLEDAQVIDNLANGLVAMYAEVNLILADRRFSLSPPFRDISLRNDATLGTGVETCDGCILPFGFDRVAAVIWGQYGKKSTPPPHHINRQKDERDEHTVTAEFEGEIRVPHVQSAYRGKIAVRRFVEANRVVIVWDVLIQMLRILGSPVNSMLMRHKKWQVIEPIPDRYATSAPATYVRSYQLATPEVDEQAESELTSSEREKQVGLLSTFVLRSMEFHLDTSHTALENMLLEDSLL</sequence>
<dbReference type="PANTHER" id="PTHR35796:SF3">
    <property type="entry name" value="BHLH DOMAIN-CONTAINING PROTEIN"/>
    <property type="match status" value="1"/>
</dbReference>
<dbReference type="EMBL" id="SPLM01000076">
    <property type="protein sequence ID" value="TMW61496.1"/>
    <property type="molecule type" value="Genomic_DNA"/>
</dbReference>
<comment type="caution">
    <text evidence="3">The sequence shown here is derived from an EMBL/GenBank/DDBJ whole genome shotgun (WGS) entry which is preliminary data.</text>
</comment>